<evidence type="ECO:0000313" key="4">
    <source>
        <dbReference type="Proteomes" id="UP001175226"/>
    </source>
</evidence>
<evidence type="ECO:0000313" key="3">
    <source>
        <dbReference type="EMBL" id="KAK0438583.1"/>
    </source>
</evidence>
<feature type="region of interest" description="Disordered" evidence="1">
    <location>
        <begin position="106"/>
        <end position="143"/>
    </location>
</feature>
<evidence type="ECO:0000256" key="1">
    <source>
        <dbReference type="SAM" id="MobiDB-lite"/>
    </source>
</evidence>
<name>A0AA39JDG1_9AGAR</name>
<keyword evidence="4" id="KW-1185">Reference proteome</keyword>
<dbReference type="AlphaFoldDB" id="A0AA39JDG1"/>
<keyword evidence="2" id="KW-1133">Transmembrane helix</keyword>
<organism evidence="3 4">
    <name type="scientific">Armillaria borealis</name>
    <dbReference type="NCBI Taxonomy" id="47425"/>
    <lineage>
        <taxon>Eukaryota</taxon>
        <taxon>Fungi</taxon>
        <taxon>Dikarya</taxon>
        <taxon>Basidiomycota</taxon>
        <taxon>Agaricomycotina</taxon>
        <taxon>Agaricomycetes</taxon>
        <taxon>Agaricomycetidae</taxon>
        <taxon>Agaricales</taxon>
        <taxon>Marasmiineae</taxon>
        <taxon>Physalacriaceae</taxon>
        <taxon>Armillaria</taxon>
    </lineage>
</organism>
<dbReference type="EMBL" id="JAUEPT010000042">
    <property type="protein sequence ID" value="KAK0438583.1"/>
    <property type="molecule type" value="Genomic_DNA"/>
</dbReference>
<protein>
    <submittedName>
        <fullName evidence="3">Uncharacterized protein</fullName>
    </submittedName>
</protein>
<reference evidence="3" key="1">
    <citation type="submission" date="2023-06" db="EMBL/GenBank/DDBJ databases">
        <authorList>
            <consortium name="Lawrence Berkeley National Laboratory"/>
            <person name="Ahrendt S."/>
            <person name="Sahu N."/>
            <person name="Indic B."/>
            <person name="Wong-Bajracharya J."/>
            <person name="Merenyi Z."/>
            <person name="Ke H.-M."/>
            <person name="Monk M."/>
            <person name="Kocsube S."/>
            <person name="Drula E."/>
            <person name="Lipzen A."/>
            <person name="Balint B."/>
            <person name="Henrissat B."/>
            <person name="Andreopoulos B."/>
            <person name="Martin F.M."/>
            <person name="Harder C.B."/>
            <person name="Rigling D."/>
            <person name="Ford K.L."/>
            <person name="Foster G.D."/>
            <person name="Pangilinan J."/>
            <person name="Papanicolaou A."/>
            <person name="Barry K."/>
            <person name="LaButti K."/>
            <person name="Viragh M."/>
            <person name="Koriabine M."/>
            <person name="Yan M."/>
            <person name="Riley R."/>
            <person name="Champramary S."/>
            <person name="Plett K.L."/>
            <person name="Tsai I.J."/>
            <person name="Slot J."/>
            <person name="Sipos G."/>
            <person name="Plett J."/>
            <person name="Nagy L.G."/>
            <person name="Grigoriev I.V."/>
        </authorList>
    </citation>
    <scope>NUCLEOTIDE SEQUENCE</scope>
    <source>
        <strain evidence="3">FPL87.14</strain>
    </source>
</reference>
<keyword evidence="2" id="KW-0472">Membrane</keyword>
<sequence length="476" mass="53833">MSGQRERDDETTSVLTPTVKYLSSYICAKFPDCKLGAVLTVNSVGILPVETGSKSPTKFSKGEHYFIHLRMFPQAHLQIRAQTQAQALYCIDLWIRALLHQHLALTTRPESGQESRRPTSECNPSAREFTLRAESPQPPRLSSSLGRVSRIEYKDVKLKRRPLLHQRQRRRDCRIRILEVITFSPIATNNTVGDARPLIATILVDYTDGTTETIVTDMTWKTLQSVPPSAGRIRALMIQRGLQLSRSCREPRRLGVAPFVHPPAINMTAAHWIWTNETDANGWDPVGHRAFRDLITSPYGKVVVCGKVVFGADNIGHGGNRHSESMEAYSIPDMDPNVNVFAVDGERPAYIWYTDSTWKTFIRLPDGFEPHALEECHYPVGLREKALHLPLGLHIPTFSFSYWTLAFCVFLLPYVSALVVYPFFSFKCSPLKFIRESIFYSIKYKGHCQLLCTWPESIVRNSLSAILQLDAVDSGN</sequence>
<dbReference type="Proteomes" id="UP001175226">
    <property type="component" value="Unassembled WGS sequence"/>
</dbReference>
<comment type="caution">
    <text evidence="3">The sequence shown here is derived from an EMBL/GenBank/DDBJ whole genome shotgun (WGS) entry which is preliminary data.</text>
</comment>
<evidence type="ECO:0000256" key="2">
    <source>
        <dbReference type="SAM" id="Phobius"/>
    </source>
</evidence>
<keyword evidence="2" id="KW-0812">Transmembrane</keyword>
<feature type="transmembrane region" description="Helical" evidence="2">
    <location>
        <begin position="400"/>
        <end position="424"/>
    </location>
</feature>
<accession>A0AA39JDG1</accession>
<proteinExistence type="predicted"/>
<gene>
    <name evidence="3" type="ORF">EV421DRAFT_1738343</name>
</gene>